<dbReference type="PROSITE" id="PS50011">
    <property type="entry name" value="PROTEIN_KINASE_DOM"/>
    <property type="match status" value="1"/>
</dbReference>
<dbReference type="SUPFAM" id="SSF56112">
    <property type="entry name" value="Protein kinase-like (PK-like)"/>
    <property type="match status" value="1"/>
</dbReference>
<keyword evidence="3" id="KW-0418">Kinase</keyword>
<dbReference type="EMBL" id="CAXHTB010000024">
    <property type="protein sequence ID" value="CAL0332169.1"/>
    <property type="molecule type" value="Genomic_DNA"/>
</dbReference>
<gene>
    <name evidence="8" type="ORF">LLUT_LOCUS33229</name>
</gene>
<comment type="caution">
    <text evidence="8">The sequence shown here is derived from an EMBL/GenBank/DDBJ whole genome shotgun (WGS) entry which is preliminary data.</text>
</comment>
<keyword evidence="9" id="KW-1185">Reference proteome</keyword>
<dbReference type="InterPro" id="IPR000719">
    <property type="entry name" value="Prot_kinase_dom"/>
</dbReference>
<dbReference type="PANTHER" id="PTHR48011">
    <property type="entry name" value="CCR4-NOT TRANSCRIPTIONAL COMPLEX SUBUNIT CAF120-RELATED"/>
    <property type="match status" value="1"/>
</dbReference>
<dbReference type="GO" id="GO:0004674">
    <property type="term" value="F:protein serine/threonine kinase activity"/>
    <property type="evidence" value="ECO:0007669"/>
    <property type="project" value="UniProtKB-KW"/>
</dbReference>
<sequence>MELSRGHNIGHGSSATVYIAASCHSTATTFTAVKSSEIPHSEHLQSRHGRINEPVIALYTTQFVQGLECLHSKGLVHCDIKGSNILVQTSLENYAAGRIKGLALSSRDPNWTWDDENWIATIGNNNEIVARAEASKTRNYCMVHDHSVLTNNNITLNNCGYMLSCY</sequence>
<dbReference type="GO" id="GO:0007165">
    <property type="term" value="P:signal transduction"/>
    <property type="evidence" value="ECO:0007669"/>
    <property type="project" value="TreeGrafter"/>
</dbReference>
<evidence type="ECO:0000256" key="1">
    <source>
        <dbReference type="ARBA" id="ARBA00022679"/>
    </source>
</evidence>
<keyword evidence="6" id="KW-0723">Serine/threonine-protein kinase</keyword>
<dbReference type="PROSITE" id="PS51257">
    <property type="entry name" value="PROKAR_LIPOPROTEIN"/>
    <property type="match status" value="1"/>
</dbReference>
<dbReference type="PANTHER" id="PTHR48011:SF4">
    <property type="entry name" value="MITOGEN-ACTIVATED PROTEIN KINASE KINASE KINASE 19"/>
    <property type="match status" value="1"/>
</dbReference>
<keyword evidence="4 5" id="KW-0067">ATP-binding</keyword>
<feature type="domain" description="Protein kinase" evidence="7">
    <location>
        <begin position="1"/>
        <end position="166"/>
    </location>
</feature>
<protein>
    <recommendedName>
        <fullName evidence="7">Protein kinase domain-containing protein</fullName>
    </recommendedName>
</protein>
<evidence type="ECO:0000256" key="3">
    <source>
        <dbReference type="ARBA" id="ARBA00022777"/>
    </source>
</evidence>
<dbReference type="Pfam" id="PF00069">
    <property type="entry name" value="Pkinase"/>
    <property type="match status" value="1"/>
</dbReference>
<evidence type="ECO:0000259" key="7">
    <source>
        <dbReference type="PROSITE" id="PS50011"/>
    </source>
</evidence>
<dbReference type="PROSITE" id="PS00108">
    <property type="entry name" value="PROTEIN_KINASE_ST"/>
    <property type="match status" value="1"/>
</dbReference>
<dbReference type="InterPro" id="IPR017441">
    <property type="entry name" value="Protein_kinase_ATP_BS"/>
</dbReference>
<proteinExistence type="inferred from homology"/>
<reference evidence="8 9" key="1">
    <citation type="submission" date="2024-03" db="EMBL/GenBank/DDBJ databases">
        <authorList>
            <person name="Martinez-Hernandez J."/>
        </authorList>
    </citation>
    <scope>NUCLEOTIDE SEQUENCE [LARGE SCALE GENOMIC DNA]</scope>
</reference>
<organism evidence="8 9">
    <name type="scientific">Lupinus luteus</name>
    <name type="common">European yellow lupine</name>
    <dbReference type="NCBI Taxonomy" id="3873"/>
    <lineage>
        <taxon>Eukaryota</taxon>
        <taxon>Viridiplantae</taxon>
        <taxon>Streptophyta</taxon>
        <taxon>Embryophyta</taxon>
        <taxon>Tracheophyta</taxon>
        <taxon>Spermatophyta</taxon>
        <taxon>Magnoliopsida</taxon>
        <taxon>eudicotyledons</taxon>
        <taxon>Gunneridae</taxon>
        <taxon>Pentapetalae</taxon>
        <taxon>rosids</taxon>
        <taxon>fabids</taxon>
        <taxon>Fabales</taxon>
        <taxon>Fabaceae</taxon>
        <taxon>Papilionoideae</taxon>
        <taxon>50 kb inversion clade</taxon>
        <taxon>genistoids sensu lato</taxon>
        <taxon>core genistoids</taxon>
        <taxon>Genisteae</taxon>
        <taxon>Lupinus</taxon>
    </lineage>
</organism>
<evidence type="ECO:0000313" key="8">
    <source>
        <dbReference type="EMBL" id="CAL0332169.1"/>
    </source>
</evidence>
<keyword evidence="1" id="KW-0808">Transferase</keyword>
<dbReference type="InterPro" id="IPR052751">
    <property type="entry name" value="Plant_MAPKKK"/>
</dbReference>
<keyword evidence="2 5" id="KW-0547">Nucleotide-binding</keyword>
<dbReference type="InterPro" id="IPR011009">
    <property type="entry name" value="Kinase-like_dom_sf"/>
</dbReference>
<feature type="binding site" evidence="5">
    <location>
        <position position="34"/>
    </location>
    <ligand>
        <name>ATP</name>
        <dbReference type="ChEBI" id="CHEBI:30616"/>
    </ligand>
</feature>
<evidence type="ECO:0000256" key="5">
    <source>
        <dbReference type="PROSITE-ProRule" id="PRU10141"/>
    </source>
</evidence>
<comment type="similarity">
    <text evidence="6">Belongs to the protein kinase superfamily.</text>
</comment>
<dbReference type="PROSITE" id="PS00107">
    <property type="entry name" value="PROTEIN_KINASE_ATP"/>
    <property type="match status" value="1"/>
</dbReference>
<dbReference type="GO" id="GO:0005524">
    <property type="term" value="F:ATP binding"/>
    <property type="evidence" value="ECO:0007669"/>
    <property type="project" value="UniProtKB-UniRule"/>
</dbReference>
<evidence type="ECO:0000256" key="6">
    <source>
        <dbReference type="RuleBase" id="RU000304"/>
    </source>
</evidence>
<dbReference type="Gene3D" id="1.10.510.10">
    <property type="entry name" value="Transferase(Phosphotransferase) domain 1"/>
    <property type="match status" value="1"/>
</dbReference>
<dbReference type="Proteomes" id="UP001497480">
    <property type="component" value="Unassembled WGS sequence"/>
</dbReference>
<dbReference type="InterPro" id="IPR008271">
    <property type="entry name" value="Ser/Thr_kinase_AS"/>
</dbReference>
<evidence type="ECO:0000256" key="4">
    <source>
        <dbReference type="ARBA" id="ARBA00022840"/>
    </source>
</evidence>
<name>A0AAV1YF42_LUPLU</name>
<evidence type="ECO:0000256" key="2">
    <source>
        <dbReference type="ARBA" id="ARBA00022741"/>
    </source>
</evidence>
<evidence type="ECO:0000313" key="9">
    <source>
        <dbReference type="Proteomes" id="UP001497480"/>
    </source>
</evidence>
<accession>A0AAV1YF42</accession>
<dbReference type="AlphaFoldDB" id="A0AAV1YF42"/>